<accession>A0A1G7YE41</accession>
<proteinExistence type="predicted"/>
<dbReference type="SUPFAM" id="SSF55136">
    <property type="entry name" value="Probable bacterial effector-binding domain"/>
    <property type="match status" value="1"/>
</dbReference>
<sequence>MIETIDLPELTAIGIMVKATWEDLPRAVPAAWQELFAAETGATSFLEVSISREDGVYRELVGYLAAKITEVPDGMISLSIPPGRYLRLIHDGALEAIPDQYARLYAHATAHGLKATDLKLDFGYSDGLPPGRHELHVALASEQLRLS</sequence>
<dbReference type="Proteomes" id="UP000199495">
    <property type="component" value="Unassembled WGS sequence"/>
</dbReference>
<dbReference type="InterPro" id="IPR029441">
    <property type="entry name" value="Cass2"/>
</dbReference>
<dbReference type="SMART" id="SM00871">
    <property type="entry name" value="AraC_E_bind"/>
    <property type="match status" value="1"/>
</dbReference>
<dbReference type="InterPro" id="IPR010499">
    <property type="entry name" value="AraC_E-bd"/>
</dbReference>
<dbReference type="EMBL" id="FNCS01000013">
    <property type="protein sequence ID" value="SDG94599.1"/>
    <property type="molecule type" value="Genomic_DNA"/>
</dbReference>
<evidence type="ECO:0000259" key="1">
    <source>
        <dbReference type="SMART" id="SM00871"/>
    </source>
</evidence>
<protein>
    <submittedName>
        <fullName evidence="2">Predicted transcriptional regulator YdeE, contains AraC-type DNA-binding domain</fullName>
    </submittedName>
</protein>
<dbReference type="Gene3D" id="3.20.80.10">
    <property type="entry name" value="Regulatory factor, effector binding domain"/>
    <property type="match status" value="1"/>
</dbReference>
<organism evidence="2 3">
    <name type="scientific">Pelagibacterium luteolum</name>
    <dbReference type="NCBI Taxonomy" id="440168"/>
    <lineage>
        <taxon>Bacteria</taxon>
        <taxon>Pseudomonadati</taxon>
        <taxon>Pseudomonadota</taxon>
        <taxon>Alphaproteobacteria</taxon>
        <taxon>Hyphomicrobiales</taxon>
        <taxon>Devosiaceae</taxon>
        <taxon>Pelagibacterium</taxon>
    </lineage>
</organism>
<dbReference type="AlphaFoldDB" id="A0A1G7YE41"/>
<dbReference type="RefSeq" id="WP_090597833.1">
    <property type="nucleotide sequence ID" value="NZ_FNCS01000013.1"/>
</dbReference>
<name>A0A1G7YE41_9HYPH</name>
<dbReference type="OrthoDB" id="7947361at2"/>
<keyword evidence="2" id="KW-0238">DNA-binding</keyword>
<evidence type="ECO:0000313" key="2">
    <source>
        <dbReference type="EMBL" id="SDG94599.1"/>
    </source>
</evidence>
<feature type="domain" description="AraC effector-binding" evidence="1">
    <location>
        <begin position="1"/>
        <end position="140"/>
    </location>
</feature>
<reference evidence="2 3" key="1">
    <citation type="submission" date="2016-10" db="EMBL/GenBank/DDBJ databases">
        <authorList>
            <person name="de Groot N.N."/>
        </authorList>
    </citation>
    <scope>NUCLEOTIDE SEQUENCE [LARGE SCALE GENOMIC DNA]</scope>
    <source>
        <strain evidence="2 3">CGMCC 1.10267</strain>
    </source>
</reference>
<keyword evidence="3" id="KW-1185">Reference proteome</keyword>
<dbReference type="GO" id="GO:0003677">
    <property type="term" value="F:DNA binding"/>
    <property type="evidence" value="ECO:0007669"/>
    <property type="project" value="UniProtKB-KW"/>
</dbReference>
<evidence type="ECO:0000313" key="3">
    <source>
        <dbReference type="Proteomes" id="UP000199495"/>
    </source>
</evidence>
<dbReference type="STRING" id="440168.SAMN04487974_11374"/>
<dbReference type="Pfam" id="PF14526">
    <property type="entry name" value="Cass2"/>
    <property type="match status" value="1"/>
</dbReference>
<dbReference type="InterPro" id="IPR011256">
    <property type="entry name" value="Reg_factor_effector_dom_sf"/>
</dbReference>
<gene>
    <name evidence="2" type="ORF">SAMN04487974_11374</name>
</gene>